<evidence type="ECO:0000313" key="2">
    <source>
        <dbReference type="EMBL" id="GAW06152.1"/>
    </source>
</evidence>
<evidence type="ECO:0000256" key="1">
    <source>
        <dbReference type="SAM" id="SignalP"/>
    </source>
</evidence>
<name>A0A1Q3EG25_LENED</name>
<keyword evidence="3" id="KW-1185">Reference proteome</keyword>
<reference evidence="2 3" key="2">
    <citation type="submission" date="2017-02" db="EMBL/GenBank/DDBJ databases">
        <title>A genome survey and senescence transcriptome analysis in Lentinula edodes.</title>
        <authorList>
            <person name="Sakamoto Y."/>
            <person name="Nakade K."/>
            <person name="Sato S."/>
            <person name="Yoshida Y."/>
            <person name="Miyazaki K."/>
            <person name="Natsume S."/>
            <person name="Konno N."/>
        </authorList>
    </citation>
    <scope>NUCLEOTIDE SEQUENCE [LARGE SCALE GENOMIC DNA]</scope>
    <source>
        <strain evidence="2 3">NBRC 111202</strain>
    </source>
</reference>
<organism evidence="2 3">
    <name type="scientific">Lentinula edodes</name>
    <name type="common">Shiitake mushroom</name>
    <name type="synonym">Lentinus edodes</name>
    <dbReference type="NCBI Taxonomy" id="5353"/>
    <lineage>
        <taxon>Eukaryota</taxon>
        <taxon>Fungi</taxon>
        <taxon>Dikarya</taxon>
        <taxon>Basidiomycota</taxon>
        <taxon>Agaricomycotina</taxon>
        <taxon>Agaricomycetes</taxon>
        <taxon>Agaricomycetidae</taxon>
        <taxon>Agaricales</taxon>
        <taxon>Marasmiineae</taxon>
        <taxon>Omphalotaceae</taxon>
        <taxon>Lentinula</taxon>
    </lineage>
</organism>
<comment type="caution">
    <text evidence="2">The sequence shown here is derived from an EMBL/GenBank/DDBJ whole genome shotgun (WGS) entry which is preliminary data.</text>
</comment>
<feature type="chain" id="PRO_5012365745" evidence="1">
    <location>
        <begin position="19"/>
        <end position="196"/>
    </location>
</feature>
<dbReference type="AlphaFoldDB" id="A0A1Q3EG25"/>
<keyword evidence="1" id="KW-0732">Signal</keyword>
<protein>
    <submittedName>
        <fullName evidence="2">Uncharacterized protein</fullName>
    </submittedName>
</protein>
<reference evidence="2 3" key="1">
    <citation type="submission" date="2016-08" db="EMBL/GenBank/DDBJ databases">
        <authorList>
            <consortium name="Lentinula edodes genome sequencing consortium"/>
            <person name="Sakamoto Y."/>
            <person name="Nakade K."/>
            <person name="Sato S."/>
            <person name="Yoshida Y."/>
            <person name="Miyazaki K."/>
            <person name="Natsume S."/>
            <person name="Konno N."/>
        </authorList>
    </citation>
    <scope>NUCLEOTIDE SEQUENCE [LARGE SCALE GENOMIC DNA]</scope>
    <source>
        <strain evidence="2 3">NBRC 111202</strain>
    </source>
</reference>
<sequence>MRLNVAPLVLALASAAYAVPITNDNSAVTPPEATVVPRGSAMSQIGETVYTNLRVASDPGLESFIQNVRTIQRVPTSSQANTDGPVRYQFFVHPPSSETHDPSVTHIARAAVHPILKQWAGTRGIIEEEGHLMSSLEMFGLQVNSAVSIGDPARGVTCPCDVWVRVKQVEGRRPITSIFTSHATKKQAAYMVDFEH</sequence>
<evidence type="ECO:0000313" key="3">
    <source>
        <dbReference type="Proteomes" id="UP000188533"/>
    </source>
</evidence>
<gene>
    <name evidence="2" type="ORF">LENED_008054</name>
</gene>
<dbReference type="EMBL" id="BDGU01000303">
    <property type="protein sequence ID" value="GAW06152.1"/>
    <property type="molecule type" value="Genomic_DNA"/>
</dbReference>
<dbReference type="Proteomes" id="UP000188533">
    <property type="component" value="Unassembled WGS sequence"/>
</dbReference>
<accession>A0A1Q3EG25</accession>
<proteinExistence type="predicted"/>
<feature type="signal peptide" evidence="1">
    <location>
        <begin position="1"/>
        <end position="18"/>
    </location>
</feature>